<evidence type="ECO:0000256" key="1">
    <source>
        <dbReference type="SAM" id="Phobius"/>
    </source>
</evidence>
<keyword evidence="3" id="KW-1185">Reference proteome</keyword>
<comment type="caution">
    <text evidence="2">The sequence shown here is derived from an EMBL/GenBank/DDBJ whole genome shotgun (WGS) entry which is preliminary data.</text>
</comment>
<dbReference type="EMBL" id="MDTU01000001">
    <property type="protein sequence ID" value="ODN41748.1"/>
    <property type="molecule type" value="Genomic_DNA"/>
</dbReference>
<protein>
    <submittedName>
        <fullName evidence="2">Uncharacterized protein</fullName>
    </submittedName>
</protein>
<keyword evidence="1" id="KW-0472">Membrane</keyword>
<keyword evidence="1" id="KW-0812">Transmembrane</keyword>
<keyword evidence="1" id="KW-1133">Transmembrane helix</keyword>
<feature type="transmembrane region" description="Helical" evidence="1">
    <location>
        <begin position="12"/>
        <end position="28"/>
    </location>
</feature>
<gene>
    <name evidence="2" type="ORF">BGC07_00535</name>
</gene>
<evidence type="ECO:0000313" key="2">
    <source>
        <dbReference type="EMBL" id="ODN41748.1"/>
    </source>
</evidence>
<feature type="transmembrane region" description="Helical" evidence="1">
    <location>
        <begin position="56"/>
        <end position="75"/>
    </location>
</feature>
<dbReference type="Proteomes" id="UP000094329">
    <property type="component" value="Unassembled WGS sequence"/>
</dbReference>
<organism evidence="2 3">
    <name type="scientific">Piscirickettsia litoralis</name>
    <dbReference type="NCBI Taxonomy" id="1891921"/>
    <lineage>
        <taxon>Bacteria</taxon>
        <taxon>Pseudomonadati</taxon>
        <taxon>Pseudomonadota</taxon>
        <taxon>Gammaproteobacteria</taxon>
        <taxon>Thiotrichales</taxon>
        <taxon>Piscirickettsiaceae</taxon>
        <taxon>Piscirickettsia</taxon>
    </lineage>
</organism>
<accession>A0ABX2ZZT6</accession>
<proteinExistence type="predicted"/>
<sequence length="84" mass="9454">MGGAFGEKSVFVISATLCLRAILPIISMKQQLNEKSNRVSSHLGGKGNLQEIKSRACNFYSLLCAYGYLFFTYFYDKRIIAVDF</sequence>
<name>A0ABX2ZZT6_9GAMM</name>
<reference evidence="2 3" key="1">
    <citation type="submission" date="2016-08" db="EMBL/GenBank/DDBJ databases">
        <title>Draft genome sequence of Candidatus Piscirickettsia litoralis, from seawater.</title>
        <authorList>
            <person name="Wan X."/>
            <person name="Lee A.J."/>
            <person name="Hou S."/>
            <person name="Donachie S.P."/>
        </authorList>
    </citation>
    <scope>NUCLEOTIDE SEQUENCE [LARGE SCALE GENOMIC DNA]</scope>
    <source>
        <strain evidence="2 3">Y2</strain>
    </source>
</reference>
<evidence type="ECO:0000313" key="3">
    <source>
        <dbReference type="Proteomes" id="UP000094329"/>
    </source>
</evidence>